<dbReference type="GeneID" id="27340009"/>
<keyword evidence="3" id="KW-1185">Reference proteome</keyword>
<evidence type="ECO:0000313" key="3">
    <source>
        <dbReference type="Proteomes" id="UP000054466"/>
    </source>
</evidence>
<dbReference type="EMBL" id="KN847040">
    <property type="protein sequence ID" value="KIW34013.1"/>
    <property type="molecule type" value="Genomic_DNA"/>
</dbReference>
<gene>
    <name evidence="2" type="ORF">PV07_00815</name>
</gene>
<sequence>MELISARDASFWLVDALEQHWSSDAVLNQKHSAVISGLRSSCTESSDGKRSVLALVPALVSHVDDIIQKGQPGGFKTAILSTLADSTREVPFWRPLFGLEAKPDDVVNNNEMRWASPPDCIVEVARRVVSGMTPASTSEQSRSALRIIANCCADNNINRSVIIERGGIETMLGMVRQGRECDLVIPTLYNVCVDYDEPARNAEGEPWASLQERAARGEEVDSNTAVNAAEQRLGTYWSPHERVTSFEILLKAKDSGQVSLGTLADLVEMASRVALCGTDNFVHKANGNAPGALVDIDTTADIVQSLLTQGVALAKEDIDCRASICQAVLNLLSQPDTHRFVAGDFRMIWNLIHLPHATDGLGVETDDADEDEPALAPYQKAILKMVYSISASEKYEQVSGPQSPLIRGCIEALDVDRPHDLLASICVLLANSTVSKERAEQLIRSAPKIASFLSDLIIKSTDAGVLLPALNLATRLSLCREGQDAFHHTEMVAAVSAVLAPSTSEVDSLRLEVQRDAVVLVRLMIKGRVEYLSDLGLTSEDMAHTKMIARIFSLFEKTSHRETKTEIGRLSIEILRTLLSSQQESTQSAITIERDRPSHTNHTNAESLFRSIFPAQQTPSPSTPATSNPASTTIANTICWILTQSTSQSSDPRQTSPQPSLPQAQAEAEAWFGLALLAAFPSTHGSIRAALARDDFQLLRRLREIAAQTPPPRPGPESLERNNEHAEQAARGGNAPGTGTPEKDRVDPRYENIKVLLARLVRSRPGPQPQLQSSSLTSDAQGPGPSTVAAGEGEGLVDTQVQASIEAAAAELGLDWVLI</sequence>
<dbReference type="Proteomes" id="UP000054466">
    <property type="component" value="Unassembled WGS sequence"/>
</dbReference>
<dbReference type="AlphaFoldDB" id="A0A0D2CS82"/>
<dbReference type="InterPro" id="IPR016024">
    <property type="entry name" value="ARM-type_fold"/>
</dbReference>
<dbReference type="RefSeq" id="XP_016254229.1">
    <property type="nucleotide sequence ID" value="XM_016387301.1"/>
</dbReference>
<dbReference type="HOGENOM" id="CLU_355661_0_0_1"/>
<feature type="compositionally biased region" description="Basic and acidic residues" evidence="1">
    <location>
        <begin position="718"/>
        <end position="728"/>
    </location>
</feature>
<dbReference type="SUPFAM" id="SSF48371">
    <property type="entry name" value="ARM repeat"/>
    <property type="match status" value="1"/>
</dbReference>
<dbReference type="VEuPathDB" id="FungiDB:PV07_00815"/>
<dbReference type="InterPro" id="IPR040144">
    <property type="entry name" value="RAP1GDS1"/>
</dbReference>
<feature type="region of interest" description="Disordered" evidence="1">
    <location>
        <begin position="764"/>
        <end position="792"/>
    </location>
</feature>
<accession>A0A0D2CS82</accession>
<feature type="region of interest" description="Disordered" evidence="1">
    <location>
        <begin position="645"/>
        <end position="664"/>
    </location>
</feature>
<dbReference type="GO" id="GO:0005085">
    <property type="term" value="F:guanyl-nucleotide exchange factor activity"/>
    <property type="evidence" value="ECO:0007669"/>
    <property type="project" value="InterPro"/>
</dbReference>
<organism evidence="2 3">
    <name type="scientific">Cladophialophora immunda</name>
    <dbReference type="NCBI Taxonomy" id="569365"/>
    <lineage>
        <taxon>Eukaryota</taxon>
        <taxon>Fungi</taxon>
        <taxon>Dikarya</taxon>
        <taxon>Ascomycota</taxon>
        <taxon>Pezizomycotina</taxon>
        <taxon>Eurotiomycetes</taxon>
        <taxon>Chaetothyriomycetidae</taxon>
        <taxon>Chaetothyriales</taxon>
        <taxon>Herpotrichiellaceae</taxon>
        <taxon>Cladophialophora</taxon>
    </lineage>
</organism>
<dbReference type="PANTHER" id="PTHR10957">
    <property type="entry name" value="RAP1 GTPASE-GDP DISSOCIATION STIMULATOR 1"/>
    <property type="match status" value="1"/>
</dbReference>
<proteinExistence type="predicted"/>
<reference evidence="2 3" key="1">
    <citation type="submission" date="2015-01" db="EMBL/GenBank/DDBJ databases">
        <title>The Genome Sequence of Cladophialophora immunda CBS83496.</title>
        <authorList>
            <consortium name="The Broad Institute Genomics Platform"/>
            <person name="Cuomo C."/>
            <person name="de Hoog S."/>
            <person name="Gorbushina A."/>
            <person name="Stielow B."/>
            <person name="Teixiera M."/>
            <person name="Abouelleil A."/>
            <person name="Chapman S.B."/>
            <person name="Priest M."/>
            <person name="Young S.K."/>
            <person name="Wortman J."/>
            <person name="Nusbaum C."/>
            <person name="Birren B."/>
        </authorList>
    </citation>
    <scope>NUCLEOTIDE SEQUENCE [LARGE SCALE GENOMIC DNA]</scope>
    <source>
        <strain evidence="2 3">CBS 83496</strain>
    </source>
</reference>
<name>A0A0D2CS82_9EURO</name>
<dbReference type="STRING" id="569365.A0A0D2CS82"/>
<protein>
    <submittedName>
        <fullName evidence="2">Uncharacterized protein</fullName>
    </submittedName>
</protein>
<feature type="compositionally biased region" description="Polar residues" evidence="1">
    <location>
        <begin position="645"/>
        <end position="663"/>
    </location>
</feature>
<feature type="region of interest" description="Disordered" evidence="1">
    <location>
        <begin position="707"/>
        <end position="749"/>
    </location>
</feature>
<dbReference type="OrthoDB" id="26149at2759"/>
<evidence type="ECO:0000256" key="1">
    <source>
        <dbReference type="SAM" id="MobiDB-lite"/>
    </source>
</evidence>
<evidence type="ECO:0000313" key="2">
    <source>
        <dbReference type="EMBL" id="KIW34013.1"/>
    </source>
</evidence>